<dbReference type="Gene3D" id="3.30.70.1110">
    <property type="entry name" value="Histidine kinase CheA-like, P2 response regulator-binding domain"/>
    <property type="match status" value="1"/>
</dbReference>
<geneLocation type="plasmid" evidence="17">
    <name>pfdu301a</name>
</geneLocation>
<evidence type="ECO:0000313" key="17">
    <source>
        <dbReference type="Proteomes" id="UP000501076"/>
    </source>
</evidence>
<dbReference type="GO" id="GO:0005524">
    <property type="term" value="F:ATP binding"/>
    <property type="evidence" value="ECO:0007669"/>
    <property type="project" value="UniProtKB-KW"/>
</dbReference>
<evidence type="ECO:0000256" key="8">
    <source>
        <dbReference type="ARBA" id="ARBA00022777"/>
    </source>
</evidence>
<name>A0A6M6E4J6_PRIMG</name>
<keyword evidence="10" id="KW-0902">Two-component regulatory system</keyword>
<dbReference type="SMART" id="SM01231">
    <property type="entry name" value="H-kinase_dim"/>
    <property type="match status" value="1"/>
</dbReference>
<evidence type="ECO:0000256" key="6">
    <source>
        <dbReference type="ARBA" id="ARBA00022679"/>
    </source>
</evidence>
<evidence type="ECO:0000256" key="1">
    <source>
        <dbReference type="ARBA" id="ARBA00000085"/>
    </source>
</evidence>
<dbReference type="AlphaFoldDB" id="A0A6M6E4J6"/>
<dbReference type="EMBL" id="CP045273">
    <property type="protein sequence ID" value="QJX80514.1"/>
    <property type="molecule type" value="Genomic_DNA"/>
</dbReference>
<protein>
    <recommendedName>
        <fullName evidence="3">Chemotaxis protein CheA</fullName>
        <ecNumber evidence="2">2.7.13.3</ecNumber>
    </recommendedName>
</protein>
<evidence type="ECO:0000256" key="12">
    <source>
        <dbReference type="SAM" id="MobiDB-lite"/>
    </source>
</evidence>
<dbReference type="PANTHER" id="PTHR43395">
    <property type="entry name" value="SENSOR HISTIDINE KINASE CHEA"/>
    <property type="match status" value="1"/>
</dbReference>
<dbReference type="SUPFAM" id="SSF47226">
    <property type="entry name" value="Histidine-containing phosphotransfer domain, HPT domain"/>
    <property type="match status" value="1"/>
</dbReference>
<organism evidence="16 17">
    <name type="scientific">Priestia megaterium</name>
    <name type="common">Bacillus megaterium</name>
    <dbReference type="NCBI Taxonomy" id="1404"/>
    <lineage>
        <taxon>Bacteria</taxon>
        <taxon>Bacillati</taxon>
        <taxon>Bacillota</taxon>
        <taxon>Bacilli</taxon>
        <taxon>Bacillales</taxon>
        <taxon>Bacillaceae</taxon>
        <taxon>Priestia</taxon>
    </lineage>
</organism>
<dbReference type="Pfam" id="PF01627">
    <property type="entry name" value="Hpt"/>
    <property type="match status" value="1"/>
</dbReference>
<feature type="domain" description="Histidine kinase" evidence="13">
    <location>
        <begin position="333"/>
        <end position="543"/>
    </location>
</feature>
<dbReference type="InterPro" id="IPR010808">
    <property type="entry name" value="CheA_P2-bd"/>
</dbReference>
<dbReference type="FunFam" id="3.30.565.10:FF:000016">
    <property type="entry name" value="Chemotaxis protein CheA, putative"/>
    <property type="match status" value="1"/>
</dbReference>
<dbReference type="InterPro" id="IPR008207">
    <property type="entry name" value="Sig_transdc_His_kin_Hpt_dom"/>
</dbReference>
<evidence type="ECO:0000259" key="13">
    <source>
        <dbReference type="PROSITE" id="PS50109"/>
    </source>
</evidence>
<keyword evidence="7" id="KW-0547">Nucleotide-binding</keyword>
<dbReference type="Proteomes" id="UP000501076">
    <property type="component" value="Plasmid pFDU301A"/>
</dbReference>
<keyword evidence="5 11" id="KW-0597">Phosphoprotein</keyword>
<comment type="catalytic activity">
    <reaction evidence="1">
        <text>ATP + protein L-histidine = ADP + protein N-phospho-L-histidine.</text>
        <dbReference type="EC" id="2.7.13.3"/>
    </reaction>
</comment>
<sequence length="673" mass="76355">MDTNEYLDMFLEESDEHIQVMSDEMLKFEQNPKNIDIVAVMFRSAHTLKGMAGTMGFESTQKLTHTIENMMDDIRNEIIEPNEQTIDFMFKGIERLELLINEIREYGSEKSGIEDLINAEKTTAKPVEIQEQSIVVDDMEKGLILDAKEQGNNVFAVDFQLREDCLLKTIRINMFFKELNNLGEVLSLKQSEEEWDKEEFNGHIDLIFATTSSKEEIEGLVYKLSEVEFIKVNPWEDSESPVLEEENQLSVEATAKEEETEPLQKPQQDNSNSPKPKPADTGKDSQSTDTHRKQTASIRVNLEKIDSLMGLFEEFIVEKGRLQNIGDRLKDKELLESLERIVRTSTEMQTSLLSMRMIPLDTIFNRFPRMVRNTSKDLGKNINFVIEGAETELDRTVVEELGDPLVHLLRNSLDHGVEMPEVRKERGKSEQGTILLRAYHKGNEAIIEIKDDGNGINVQKIKDKIIKQNVITEKEANLLTDDEIIQYIFSSGLSTADQITNLSGRGVGLDVVKTKIESLGGSVKVTTEVGVGTTFIIVLPLTLSIIQSLLVRQGEQTFAVPLANVLETIFVEEEQIRTIMEQPVLYYRNEILTTHKYSELFAKTHTDNNKYYALIIQNAFQKYALLVNEIIGQQEIVLKPLQGYAKDLQGVTGATVLGDGSVAFVLDINFFQK</sequence>
<evidence type="ECO:0000259" key="14">
    <source>
        <dbReference type="PROSITE" id="PS50851"/>
    </source>
</evidence>
<keyword evidence="8" id="KW-0418">Kinase</keyword>
<dbReference type="CDD" id="cd16916">
    <property type="entry name" value="HATPase_CheA-like"/>
    <property type="match status" value="1"/>
</dbReference>
<dbReference type="GO" id="GO:0006935">
    <property type="term" value="P:chemotaxis"/>
    <property type="evidence" value="ECO:0007669"/>
    <property type="project" value="UniProtKB-KW"/>
</dbReference>
<dbReference type="InterPro" id="IPR051315">
    <property type="entry name" value="Bact_Chemotaxis_CheA"/>
</dbReference>
<dbReference type="InterPro" id="IPR037052">
    <property type="entry name" value="CheA-like_P2_sf"/>
</dbReference>
<dbReference type="SUPFAM" id="SSF55052">
    <property type="entry name" value="CheY-binding domain of CheA"/>
    <property type="match status" value="1"/>
</dbReference>
<dbReference type="PROSITE" id="PS50851">
    <property type="entry name" value="CHEW"/>
    <property type="match status" value="1"/>
</dbReference>
<dbReference type="RefSeq" id="WP_171778506.1">
    <property type="nucleotide sequence ID" value="NZ_CP045273.1"/>
</dbReference>
<dbReference type="InterPro" id="IPR036641">
    <property type="entry name" value="HPT_dom_sf"/>
</dbReference>
<keyword evidence="6" id="KW-0808">Transferase</keyword>
<dbReference type="Pfam" id="PF01584">
    <property type="entry name" value="CheW"/>
    <property type="match status" value="1"/>
</dbReference>
<dbReference type="GO" id="GO:0005737">
    <property type="term" value="C:cytoplasm"/>
    <property type="evidence" value="ECO:0007669"/>
    <property type="project" value="InterPro"/>
</dbReference>
<dbReference type="PRINTS" id="PR00344">
    <property type="entry name" value="BCTRLSENSOR"/>
</dbReference>
<dbReference type="GO" id="GO:0000155">
    <property type="term" value="F:phosphorelay sensor kinase activity"/>
    <property type="evidence" value="ECO:0007669"/>
    <property type="project" value="InterPro"/>
</dbReference>
<dbReference type="InterPro" id="IPR004358">
    <property type="entry name" value="Sig_transdc_His_kin-like_C"/>
</dbReference>
<evidence type="ECO:0000256" key="9">
    <source>
        <dbReference type="ARBA" id="ARBA00022840"/>
    </source>
</evidence>
<evidence type="ECO:0000259" key="15">
    <source>
        <dbReference type="PROSITE" id="PS50894"/>
    </source>
</evidence>
<dbReference type="PANTHER" id="PTHR43395:SF1">
    <property type="entry name" value="CHEMOTAXIS PROTEIN CHEA"/>
    <property type="match status" value="1"/>
</dbReference>
<feature type="domain" description="CheW-like" evidence="14">
    <location>
        <begin position="545"/>
        <end position="673"/>
    </location>
</feature>
<accession>A0A6M6E4J6</accession>
<dbReference type="Pfam" id="PF07194">
    <property type="entry name" value="P2"/>
    <property type="match status" value="1"/>
</dbReference>
<dbReference type="Gene3D" id="1.10.287.560">
    <property type="entry name" value="Histidine kinase CheA-like, homodimeric domain"/>
    <property type="match status" value="1"/>
</dbReference>
<dbReference type="CDD" id="cd00731">
    <property type="entry name" value="CheA_reg"/>
    <property type="match status" value="1"/>
</dbReference>
<dbReference type="PROSITE" id="PS50109">
    <property type="entry name" value="HIS_KIN"/>
    <property type="match status" value="1"/>
</dbReference>
<dbReference type="Pfam" id="PF02518">
    <property type="entry name" value="HATPase_c"/>
    <property type="match status" value="1"/>
</dbReference>
<dbReference type="Gene3D" id="3.30.565.10">
    <property type="entry name" value="Histidine kinase-like ATPase, C-terminal domain"/>
    <property type="match status" value="1"/>
</dbReference>
<feature type="domain" description="HPt" evidence="15">
    <location>
        <begin position="1"/>
        <end position="103"/>
    </location>
</feature>
<evidence type="ECO:0000256" key="4">
    <source>
        <dbReference type="ARBA" id="ARBA00022500"/>
    </source>
</evidence>
<reference evidence="16 17" key="1">
    <citation type="submission" date="2019-10" db="EMBL/GenBank/DDBJ databases">
        <title>Complete genome sequences for adaption low water activity.</title>
        <authorList>
            <person name="Zhao L."/>
            <person name="Zhong J."/>
        </authorList>
    </citation>
    <scope>NUCLEOTIDE SEQUENCE [LARGE SCALE GENOMIC DNA]</scope>
    <source>
        <strain evidence="16 17">FDU301</strain>
        <plasmid evidence="17">pfdu301a</plasmid>
    </source>
</reference>
<evidence type="ECO:0000256" key="3">
    <source>
        <dbReference type="ARBA" id="ARBA00021495"/>
    </source>
</evidence>
<evidence type="ECO:0000256" key="2">
    <source>
        <dbReference type="ARBA" id="ARBA00012438"/>
    </source>
</evidence>
<evidence type="ECO:0000313" key="16">
    <source>
        <dbReference type="EMBL" id="QJX80514.1"/>
    </source>
</evidence>
<proteinExistence type="predicted"/>
<keyword evidence="9" id="KW-0067">ATP-binding</keyword>
<dbReference type="InterPro" id="IPR036061">
    <property type="entry name" value="CheW-like_dom_sf"/>
</dbReference>
<evidence type="ECO:0000256" key="7">
    <source>
        <dbReference type="ARBA" id="ARBA00022741"/>
    </source>
</evidence>
<evidence type="ECO:0000256" key="11">
    <source>
        <dbReference type="PROSITE-ProRule" id="PRU00110"/>
    </source>
</evidence>
<dbReference type="InterPro" id="IPR037006">
    <property type="entry name" value="CheA-like_homodim_sf"/>
</dbReference>
<dbReference type="InterPro" id="IPR005467">
    <property type="entry name" value="His_kinase_dom"/>
</dbReference>
<dbReference type="InterPro" id="IPR036097">
    <property type="entry name" value="HisK_dim/P_sf"/>
</dbReference>
<dbReference type="InterPro" id="IPR036890">
    <property type="entry name" value="HATPase_C_sf"/>
</dbReference>
<dbReference type="Gene3D" id="1.20.120.160">
    <property type="entry name" value="HPT domain"/>
    <property type="match status" value="1"/>
</dbReference>
<dbReference type="SMART" id="SM00387">
    <property type="entry name" value="HATPase_c"/>
    <property type="match status" value="1"/>
</dbReference>
<gene>
    <name evidence="16" type="ORF">FDZ14_30975</name>
</gene>
<dbReference type="SMART" id="SM00260">
    <property type="entry name" value="CheW"/>
    <property type="match status" value="1"/>
</dbReference>
<dbReference type="InterPro" id="IPR035891">
    <property type="entry name" value="CheY-binding_CheA"/>
</dbReference>
<dbReference type="Pfam" id="PF02895">
    <property type="entry name" value="H-kinase_dim"/>
    <property type="match status" value="1"/>
</dbReference>
<dbReference type="SUPFAM" id="SSF50341">
    <property type="entry name" value="CheW-like"/>
    <property type="match status" value="1"/>
</dbReference>
<dbReference type="SMART" id="SM00073">
    <property type="entry name" value="HPT"/>
    <property type="match status" value="1"/>
</dbReference>
<dbReference type="InterPro" id="IPR003594">
    <property type="entry name" value="HATPase_dom"/>
</dbReference>
<dbReference type="InterPro" id="IPR004105">
    <property type="entry name" value="CheA-like_dim"/>
</dbReference>
<feature type="region of interest" description="Disordered" evidence="12">
    <location>
        <begin position="240"/>
        <end position="295"/>
    </location>
</feature>
<dbReference type="PROSITE" id="PS50894">
    <property type="entry name" value="HPT"/>
    <property type="match status" value="1"/>
</dbReference>
<dbReference type="SUPFAM" id="SSF47384">
    <property type="entry name" value="Homodimeric domain of signal transducing histidine kinase"/>
    <property type="match status" value="1"/>
</dbReference>
<feature type="modified residue" description="Phosphohistidine" evidence="11">
    <location>
        <position position="46"/>
    </location>
</feature>
<dbReference type="Gene3D" id="2.30.30.40">
    <property type="entry name" value="SH3 Domains"/>
    <property type="match status" value="1"/>
</dbReference>
<evidence type="ECO:0000256" key="10">
    <source>
        <dbReference type="ARBA" id="ARBA00023012"/>
    </source>
</evidence>
<dbReference type="SUPFAM" id="SSF55874">
    <property type="entry name" value="ATPase domain of HSP90 chaperone/DNA topoisomerase II/histidine kinase"/>
    <property type="match status" value="1"/>
</dbReference>
<evidence type="ECO:0000256" key="5">
    <source>
        <dbReference type="ARBA" id="ARBA00022553"/>
    </source>
</evidence>
<keyword evidence="4" id="KW-0145">Chemotaxis</keyword>
<dbReference type="InterPro" id="IPR002545">
    <property type="entry name" value="CheW-lke_dom"/>
</dbReference>
<dbReference type="EC" id="2.7.13.3" evidence="2"/>
<dbReference type="CDD" id="cd00088">
    <property type="entry name" value="HPT"/>
    <property type="match status" value="1"/>
</dbReference>
<feature type="compositionally biased region" description="Polar residues" evidence="12">
    <location>
        <begin position="265"/>
        <end position="274"/>
    </location>
</feature>
<keyword evidence="16" id="KW-0614">Plasmid</keyword>